<evidence type="ECO:0000259" key="11">
    <source>
        <dbReference type="Pfam" id="PF08030"/>
    </source>
</evidence>
<evidence type="ECO:0000256" key="6">
    <source>
        <dbReference type="ARBA" id="ARBA00023065"/>
    </source>
</evidence>
<evidence type="ECO:0000256" key="2">
    <source>
        <dbReference type="ARBA" id="ARBA00022448"/>
    </source>
</evidence>
<evidence type="ECO:0000313" key="13">
    <source>
        <dbReference type="Proteomes" id="UP001375240"/>
    </source>
</evidence>
<accession>A0AAV9TZZ5</accession>
<dbReference type="PANTHER" id="PTHR32361">
    <property type="entry name" value="FERRIC/CUPRIC REDUCTASE TRANSMEMBRANE COMPONENT"/>
    <property type="match status" value="1"/>
</dbReference>
<proteinExistence type="predicted"/>
<comment type="subcellular location">
    <subcellularLocation>
        <location evidence="1">Membrane</location>
        <topology evidence="1">Multi-pass membrane protein</topology>
    </subcellularLocation>
</comment>
<dbReference type="Proteomes" id="UP001375240">
    <property type="component" value="Unassembled WGS sequence"/>
</dbReference>
<dbReference type="AlphaFoldDB" id="A0AAV9TZZ5"/>
<evidence type="ECO:0000256" key="1">
    <source>
        <dbReference type="ARBA" id="ARBA00004141"/>
    </source>
</evidence>
<dbReference type="InterPro" id="IPR013130">
    <property type="entry name" value="Fe3_Rdtase_TM_dom"/>
</dbReference>
<keyword evidence="7 9" id="KW-0472">Membrane</keyword>
<feature type="transmembrane region" description="Helical" evidence="9">
    <location>
        <begin position="170"/>
        <end position="193"/>
    </location>
</feature>
<organism evidence="12 13">
    <name type="scientific">Orbilia brochopaga</name>
    <dbReference type="NCBI Taxonomy" id="3140254"/>
    <lineage>
        <taxon>Eukaryota</taxon>
        <taxon>Fungi</taxon>
        <taxon>Dikarya</taxon>
        <taxon>Ascomycota</taxon>
        <taxon>Pezizomycotina</taxon>
        <taxon>Orbiliomycetes</taxon>
        <taxon>Orbiliales</taxon>
        <taxon>Orbiliaceae</taxon>
        <taxon>Orbilia</taxon>
    </lineage>
</organism>
<feature type="compositionally biased region" description="Basic and acidic residues" evidence="8">
    <location>
        <begin position="433"/>
        <end position="455"/>
    </location>
</feature>
<keyword evidence="2" id="KW-0813">Transport</keyword>
<feature type="transmembrane region" description="Helical" evidence="9">
    <location>
        <begin position="22"/>
        <end position="45"/>
    </location>
</feature>
<dbReference type="InterPro" id="IPR051410">
    <property type="entry name" value="Ferric/Cupric_Reductase"/>
</dbReference>
<dbReference type="GO" id="GO:0006879">
    <property type="term" value="P:intracellular iron ion homeostasis"/>
    <property type="evidence" value="ECO:0007669"/>
    <property type="project" value="TreeGrafter"/>
</dbReference>
<feature type="transmembrane region" description="Helical" evidence="9">
    <location>
        <begin position="142"/>
        <end position="164"/>
    </location>
</feature>
<name>A0AAV9TZZ5_9PEZI</name>
<keyword evidence="13" id="KW-1185">Reference proteome</keyword>
<feature type="transmembrane region" description="Helical" evidence="9">
    <location>
        <begin position="72"/>
        <end position="90"/>
    </location>
</feature>
<dbReference type="Gene3D" id="3.40.50.80">
    <property type="entry name" value="Nucleotide-binding domain of ferredoxin-NADP reductase (FNR) module"/>
    <property type="match status" value="1"/>
</dbReference>
<dbReference type="GO" id="GO:0015677">
    <property type="term" value="P:copper ion import"/>
    <property type="evidence" value="ECO:0007669"/>
    <property type="project" value="TreeGrafter"/>
</dbReference>
<evidence type="ECO:0000259" key="10">
    <source>
        <dbReference type="Pfam" id="PF01794"/>
    </source>
</evidence>
<keyword evidence="3 9" id="KW-0812">Transmembrane</keyword>
<keyword evidence="6" id="KW-0406">Ion transport</keyword>
<dbReference type="SFLD" id="SFLDG01168">
    <property type="entry name" value="Ferric_reductase_subgroup_(FRE"/>
    <property type="match status" value="1"/>
</dbReference>
<feature type="domain" description="Ferric reductase NAD binding" evidence="11">
    <location>
        <begin position="347"/>
        <end position="516"/>
    </location>
</feature>
<feature type="transmembrane region" description="Helical" evidence="9">
    <location>
        <begin position="205"/>
        <end position="223"/>
    </location>
</feature>
<dbReference type="Pfam" id="PF01794">
    <property type="entry name" value="Ferric_reduct"/>
    <property type="match status" value="1"/>
</dbReference>
<dbReference type="Pfam" id="PF08030">
    <property type="entry name" value="NAD_binding_6"/>
    <property type="match status" value="1"/>
</dbReference>
<protein>
    <recommendedName>
        <fullName evidence="14">FAD-binding FR-type domain-containing protein</fullName>
    </recommendedName>
</protein>
<evidence type="ECO:0000256" key="8">
    <source>
        <dbReference type="SAM" id="MobiDB-lite"/>
    </source>
</evidence>
<feature type="transmembrane region" description="Helical" evidence="9">
    <location>
        <begin position="346"/>
        <end position="366"/>
    </location>
</feature>
<keyword evidence="5" id="KW-0560">Oxidoreductase</keyword>
<feature type="domain" description="Ferric oxidoreductase" evidence="10">
    <location>
        <begin position="104"/>
        <end position="216"/>
    </location>
</feature>
<evidence type="ECO:0000313" key="12">
    <source>
        <dbReference type="EMBL" id="KAK6331122.1"/>
    </source>
</evidence>
<sequence>MAWHIRTATADEKAVRRAALDFFGALTVFGCVVAAVVVCLCTAAYRANFSEKSGTWRRRVYLADWWLGRRRGWAFGGIFTAVAVLIVTVGTGDDYFHLTKRASHTAAALLPAQYILSSRFILQRTALLSHQTHETLNAAHRFLGRAIYTLLCLHAALYLTYFARLRPDRLFYWDAIFGLLGLGIMTAVFITSLPAYRRRFYRRFVGLHTLLTLLVLPVAWFHVPYVRRYVFASGCIVAVDRVGRYLSTVSTKLRVTYVSSTALDVRDEGDGRVLDAAPGSHFYIHIPGSRGNPFTAAGSGRARFLVRIRGGFTRELAEAADGSVAAMLEGPYGVCGTFPGHAFDGYLFVAGGVGVTAAFAVLRGLISRMDGGKKVRFVWAVRDVEDAAWPLDELLRAGSTPINVAVDIYITRSSGTTPSATDVTSGEGVEMEEMGKEEEGLLEGDAREDNSRDKRDTAAAVESLRRLYARTPVQARIIRGRPDAGRIAGEFCDGMEGRRAAVMVCGPEGMAGDVRRGICARGGHRRALVWLWEEKFSL</sequence>
<comment type="caution">
    <text evidence="12">The sequence shown here is derived from an EMBL/GenBank/DDBJ whole genome shotgun (WGS) entry which is preliminary data.</text>
</comment>
<evidence type="ECO:0000256" key="9">
    <source>
        <dbReference type="SAM" id="Phobius"/>
    </source>
</evidence>
<dbReference type="InterPro" id="IPR013121">
    <property type="entry name" value="Fe_red_NAD-bd_6"/>
</dbReference>
<evidence type="ECO:0008006" key="14">
    <source>
        <dbReference type="Google" id="ProtNLM"/>
    </source>
</evidence>
<dbReference type="PANTHER" id="PTHR32361:SF9">
    <property type="entry name" value="FERRIC REDUCTASE TRANSMEMBRANE COMPONENT 3-RELATED"/>
    <property type="match status" value="1"/>
</dbReference>
<reference evidence="12 13" key="1">
    <citation type="submission" date="2019-10" db="EMBL/GenBank/DDBJ databases">
        <authorList>
            <person name="Palmer J.M."/>
        </authorList>
    </citation>
    <scope>NUCLEOTIDE SEQUENCE [LARGE SCALE GENOMIC DNA]</scope>
    <source>
        <strain evidence="12 13">TWF696</strain>
    </source>
</reference>
<feature type="compositionally biased region" description="Polar residues" evidence="8">
    <location>
        <begin position="415"/>
        <end position="424"/>
    </location>
</feature>
<dbReference type="GO" id="GO:0005886">
    <property type="term" value="C:plasma membrane"/>
    <property type="evidence" value="ECO:0007669"/>
    <property type="project" value="TreeGrafter"/>
</dbReference>
<evidence type="ECO:0000256" key="5">
    <source>
        <dbReference type="ARBA" id="ARBA00023002"/>
    </source>
</evidence>
<gene>
    <name evidence="12" type="ORF">TWF696_003192</name>
</gene>
<dbReference type="EMBL" id="JAVHNQ010000016">
    <property type="protein sequence ID" value="KAK6331122.1"/>
    <property type="molecule type" value="Genomic_DNA"/>
</dbReference>
<evidence type="ECO:0000256" key="4">
    <source>
        <dbReference type="ARBA" id="ARBA00022989"/>
    </source>
</evidence>
<dbReference type="GO" id="GO:0000293">
    <property type="term" value="F:ferric-chelate reductase activity"/>
    <property type="evidence" value="ECO:0007669"/>
    <property type="project" value="UniProtKB-ARBA"/>
</dbReference>
<keyword evidence="4 9" id="KW-1133">Transmembrane helix</keyword>
<dbReference type="InterPro" id="IPR039261">
    <property type="entry name" value="FNR_nucleotide-bd"/>
</dbReference>
<dbReference type="CDD" id="cd06186">
    <property type="entry name" value="NOX_Duox_like_FAD_NADP"/>
    <property type="match status" value="1"/>
</dbReference>
<dbReference type="SUPFAM" id="SSF52343">
    <property type="entry name" value="Ferredoxin reductase-like, C-terminal NADP-linked domain"/>
    <property type="match status" value="1"/>
</dbReference>
<dbReference type="SFLD" id="SFLDS00052">
    <property type="entry name" value="Ferric_Reductase_Domain"/>
    <property type="match status" value="1"/>
</dbReference>
<feature type="region of interest" description="Disordered" evidence="8">
    <location>
        <begin position="415"/>
        <end position="455"/>
    </location>
</feature>
<evidence type="ECO:0000256" key="3">
    <source>
        <dbReference type="ARBA" id="ARBA00022692"/>
    </source>
</evidence>
<evidence type="ECO:0000256" key="7">
    <source>
        <dbReference type="ARBA" id="ARBA00023136"/>
    </source>
</evidence>
<dbReference type="GO" id="GO:0006826">
    <property type="term" value="P:iron ion transport"/>
    <property type="evidence" value="ECO:0007669"/>
    <property type="project" value="TreeGrafter"/>
</dbReference>